<feature type="region of interest" description="Disordered" evidence="1">
    <location>
        <begin position="75"/>
        <end position="103"/>
    </location>
</feature>
<gene>
    <name evidence="2" type="ORF">NQ317_000715</name>
</gene>
<evidence type="ECO:0000313" key="2">
    <source>
        <dbReference type="EMBL" id="KAJ8977043.1"/>
    </source>
</evidence>
<organism evidence="2 3">
    <name type="scientific">Molorchus minor</name>
    <dbReference type="NCBI Taxonomy" id="1323400"/>
    <lineage>
        <taxon>Eukaryota</taxon>
        <taxon>Metazoa</taxon>
        <taxon>Ecdysozoa</taxon>
        <taxon>Arthropoda</taxon>
        <taxon>Hexapoda</taxon>
        <taxon>Insecta</taxon>
        <taxon>Pterygota</taxon>
        <taxon>Neoptera</taxon>
        <taxon>Endopterygota</taxon>
        <taxon>Coleoptera</taxon>
        <taxon>Polyphaga</taxon>
        <taxon>Cucujiformia</taxon>
        <taxon>Chrysomeloidea</taxon>
        <taxon>Cerambycidae</taxon>
        <taxon>Lamiinae</taxon>
        <taxon>Monochamini</taxon>
        <taxon>Molorchus</taxon>
    </lineage>
</organism>
<comment type="caution">
    <text evidence="2">The sequence shown here is derived from an EMBL/GenBank/DDBJ whole genome shotgun (WGS) entry which is preliminary data.</text>
</comment>
<proteinExistence type="predicted"/>
<keyword evidence="3" id="KW-1185">Reference proteome</keyword>
<sequence>MYPLEPRELDPSAFFQLHTADSQEELQEFLLLESECMGDSNRGRGLASAFVSPIEDAMHPFLPSTKEREKHISNVSYTRQSLTNKKGAGRGGRLKLTRKEKPV</sequence>
<dbReference type="EMBL" id="JAPWTJ010000594">
    <property type="protein sequence ID" value="KAJ8977043.1"/>
    <property type="molecule type" value="Genomic_DNA"/>
</dbReference>
<dbReference type="Proteomes" id="UP001162164">
    <property type="component" value="Unassembled WGS sequence"/>
</dbReference>
<evidence type="ECO:0000313" key="3">
    <source>
        <dbReference type="Proteomes" id="UP001162164"/>
    </source>
</evidence>
<feature type="compositionally biased region" description="Polar residues" evidence="1">
    <location>
        <begin position="75"/>
        <end position="84"/>
    </location>
</feature>
<reference evidence="2" key="1">
    <citation type="journal article" date="2023" name="Insect Mol. Biol.">
        <title>Genome sequencing provides insights into the evolution of gene families encoding plant cell wall-degrading enzymes in longhorned beetles.</title>
        <authorList>
            <person name="Shin N.R."/>
            <person name="Okamura Y."/>
            <person name="Kirsch R."/>
            <person name="Pauchet Y."/>
        </authorList>
    </citation>
    <scope>NUCLEOTIDE SEQUENCE</scope>
    <source>
        <strain evidence="2">MMC_N1</strain>
    </source>
</reference>
<protein>
    <submittedName>
        <fullName evidence="2">Uncharacterized protein</fullName>
    </submittedName>
</protein>
<evidence type="ECO:0000256" key="1">
    <source>
        <dbReference type="SAM" id="MobiDB-lite"/>
    </source>
</evidence>
<name>A0ABQ9JFP1_9CUCU</name>
<accession>A0ABQ9JFP1</accession>